<organism evidence="1 2">
    <name type="scientific">Mycoplasma haemofelis (strain Ohio2)</name>
    <dbReference type="NCBI Taxonomy" id="859194"/>
    <lineage>
        <taxon>Bacteria</taxon>
        <taxon>Bacillati</taxon>
        <taxon>Mycoplasmatota</taxon>
        <taxon>Mollicutes</taxon>
        <taxon>Mycoplasmataceae</taxon>
        <taxon>Mycoplasma</taxon>
    </lineage>
</organism>
<evidence type="ECO:0000313" key="2">
    <source>
        <dbReference type="Proteomes" id="UP000007952"/>
    </source>
</evidence>
<gene>
    <name evidence="1" type="ordered locus">MHF_0840</name>
</gene>
<reference key="2">
    <citation type="submission" date="2011-05" db="EMBL/GenBank/DDBJ databases">
        <title>The Genome of Mycoplasma haemofelis Strain Ohio2, a pathogenic hemoplasma of the cat.</title>
        <authorList>
            <person name="Santos A.P."/>
            <person name="Guimaraes A.M.S."/>
            <person name="SanMiguel P.J."/>
            <person name="Martin S.W."/>
            <person name="Messick J.B."/>
        </authorList>
    </citation>
    <scope>NUCLEOTIDE SEQUENCE</scope>
    <source>
        <strain>Ohio2</strain>
    </source>
</reference>
<dbReference type="EMBL" id="CP002808">
    <property type="protein sequence ID" value="AEG73104.1"/>
    <property type="molecule type" value="Genomic_DNA"/>
</dbReference>
<dbReference type="KEGG" id="mhf:MHF_0840"/>
<dbReference type="STRING" id="859194.MHF_0840"/>
<sequence length="222" mass="24822">MSLGYLKVASIGAAGVAGTAGTVYVGSKVVDFSSEESDNDEIIHTVRDKLKDRLISRTNFSKEWSSRLEKLKSDQTQDLHEGLRNIRDKDPKATGEDLKRWCADSSIEPYEENSPLVKGIEKYCTYLLKEQISGLITGTGDSAWKDAKDRLAGIEDDKLSEAMREVKKGNKLDSWCTEKYETPFQDKKDSLYLDVSKFCKKITKKPSTNTQPRAAKPATGKE</sequence>
<dbReference type="AlphaFoldDB" id="F6FIQ6"/>
<name>F6FIQ6_MYCHI</name>
<evidence type="ECO:0000313" key="1">
    <source>
        <dbReference type="EMBL" id="AEG73104.1"/>
    </source>
</evidence>
<dbReference type="Proteomes" id="UP000007952">
    <property type="component" value="Chromosome"/>
</dbReference>
<dbReference type="BioCyc" id="MHAE859194:G1GR7-838-MONOMER"/>
<dbReference type="HOGENOM" id="CLU_087258_0_0_14"/>
<proteinExistence type="predicted"/>
<protein>
    <submittedName>
        <fullName evidence="1">Uncharacterized protein</fullName>
    </submittedName>
</protein>
<accession>F6FIQ6</accession>
<reference evidence="1 2" key="1">
    <citation type="journal article" date="2011" name="J. Bacteriol.">
        <title>Complete genome sequences of two hemotropic Mycoplasmas, Mycoplasma haemofelis strain Ohio2 and Mycoplasma suis strain Illinois.</title>
        <authorList>
            <person name="Messick J.B."/>
            <person name="Santos A.P."/>
            <person name="Guimaraes A.M."/>
        </authorList>
    </citation>
    <scope>NUCLEOTIDE SEQUENCE [LARGE SCALE GENOMIC DNA]</scope>
    <source>
        <strain evidence="1 2">Ohio2</strain>
    </source>
</reference>